<sequence length="37" mass="3885">MSCQSAPGPYLVFGVHQTSVPISAAYQCPSVQHVSAH</sequence>
<organism evidence="1 2">
    <name type="scientific">Staurois parvus</name>
    <dbReference type="NCBI Taxonomy" id="386267"/>
    <lineage>
        <taxon>Eukaryota</taxon>
        <taxon>Metazoa</taxon>
        <taxon>Chordata</taxon>
        <taxon>Craniata</taxon>
        <taxon>Vertebrata</taxon>
        <taxon>Euteleostomi</taxon>
        <taxon>Amphibia</taxon>
        <taxon>Batrachia</taxon>
        <taxon>Anura</taxon>
        <taxon>Neobatrachia</taxon>
        <taxon>Ranoidea</taxon>
        <taxon>Ranidae</taxon>
        <taxon>Staurois</taxon>
    </lineage>
</organism>
<dbReference type="Proteomes" id="UP001162483">
    <property type="component" value="Unassembled WGS sequence"/>
</dbReference>
<protein>
    <submittedName>
        <fullName evidence="1">Uncharacterized protein</fullName>
    </submittedName>
</protein>
<feature type="non-terminal residue" evidence="1">
    <location>
        <position position="37"/>
    </location>
</feature>
<keyword evidence="2" id="KW-1185">Reference proteome</keyword>
<accession>A0ABN9C6A2</accession>
<gene>
    <name evidence="1" type="ORF">SPARVUS_LOCUS4332463</name>
</gene>
<name>A0ABN9C6A2_9NEOB</name>
<comment type="caution">
    <text evidence="1">The sequence shown here is derived from an EMBL/GenBank/DDBJ whole genome shotgun (WGS) entry which is preliminary data.</text>
</comment>
<reference evidence="1" key="1">
    <citation type="submission" date="2023-05" db="EMBL/GenBank/DDBJ databases">
        <authorList>
            <person name="Stuckert A."/>
        </authorList>
    </citation>
    <scope>NUCLEOTIDE SEQUENCE</scope>
</reference>
<evidence type="ECO:0000313" key="1">
    <source>
        <dbReference type="EMBL" id="CAI9555127.1"/>
    </source>
</evidence>
<dbReference type="EMBL" id="CATNWA010007949">
    <property type="protein sequence ID" value="CAI9555127.1"/>
    <property type="molecule type" value="Genomic_DNA"/>
</dbReference>
<proteinExistence type="predicted"/>
<evidence type="ECO:0000313" key="2">
    <source>
        <dbReference type="Proteomes" id="UP001162483"/>
    </source>
</evidence>